<evidence type="ECO:0008006" key="3">
    <source>
        <dbReference type="Google" id="ProtNLM"/>
    </source>
</evidence>
<dbReference type="AlphaFoldDB" id="A0A9D7XQC2"/>
<dbReference type="EMBL" id="JADKGY010000029">
    <property type="protein sequence ID" value="MBK9984025.1"/>
    <property type="molecule type" value="Genomic_DNA"/>
</dbReference>
<comment type="caution">
    <text evidence="1">The sequence shown here is derived from an EMBL/GenBank/DDBJ whole genome shotgun (WGS) entry which is preliminary data.</text>
</comment>
<evidence type="ECO:0000313" key="2">
    <source>
        <dbReference type="Proteomes" id="UP000808337"/>
    </source>
</evidence>
<proteinExistence type="predicted"/>
<organism evidence="1 2">
    <name type="scientific">Candidatus Opimibacter skivensis</name>
    <dbReference type="NCBI Taxonomy" id="2982028"/>
    <lineage>
        <taxon>Bacteria</taxon>
        <taxon>Pseudomonadati</taxon>
        <taxon>Bacteroidota</taxon>
        <taxon>Saprospiria</taxon>
        <taxon>Saprospirales</taxon>
        <taxon>Saprospiraceae</taxon>
        <taxon>Candidatus Opimibacter</taxon>
    </lineage>
</organism>
<dbReference type="Pfam" id="PF19570">
    <property type="entry name" value="DUF6088"/>
    <property type="match status" value="1"/>
</dbReference>
<dbReference type="InterPro" id="IPR045738">
    <property type="entry name" value="DUF6088"/>
</dbReference>
<sequence>MRLKTLESKVKYRISRSRDNVFLPADFVDLGGRDQVGRVLRSLISNGEVVKIGYGIYAKASYSNLFNKTQPVASLPELAREALSKLGVKTAPTYFERLYNERKSTQVPTGRVIGIKDRVSRKIRYGASEIVYERVPQ</sequence>
<accession>A0A9D7XQC2</accession>
<name>A0A9D7XQC2_9BACT</name>
<reference evidence="1 2" key="1">
    <citation type="submission" date="2020-10" db="EMBL/GenBank/DDBJ databases">
        <title>Connecting structure to function with the recovery of over 1000 high-quality activated sludge metagenome-assembled genomes encoding full-length rRNA genes using long-read sequencing.</title>
        <authorList>
            <person name="Singleton C.M."/>
            <person name="Petriglieri F."/>
            <person name="Kristensen J.M."/>
            <person name="Kirkegaard R.H."/>
            <person name="Michaelsen T.Y."/>
            <person name="Andersen M.H."/>
            <person name="Karst S.M."/>
            <person name="Dueholm M.S."/>
            <person name="Nielsen P.H."/>
            <person name="Albertsen M."/>
        </authorList>
    </citation>
    <scope>NUCLEOTIDE SEQUENCE [LARGE SCALE GENOMIC DNA]</scope>
    <source>
        <strain evidence="1">Ribe_18-Q3-R11-54_MAXAC.273</strain>
    </source>
</reference>
<gene>
    <name evidence="1" type="ORF">IPP15_16930</name>
</gene>
<evidence type="ECO:0000313" key="1">
    <source>
        <dbReference type="EMBL" id="MBK9984025.1"/>
    </source>
</evidence>
<protein>
    <recommendedName>
        <fullName evidence="3">S-adenosylhomocysteine hydrolase</fullName>
    </recommendedName>
</protein>
<dbReference type="Proteomes" id="UP000808337">
    <property type="component" value="Unassembled WGS sequence"/>
</dbReference>